<dbReference type="Proteomes" id="UP001165069">
    <property type="component" value="Unassembled WGS sequence"/>
</dbReference>
<evidence type="ECO:0000256" key="1">
    <source>
        <dbReference type="ARBA" id="ARBA00004651"/>
    </source>
</evidence>
<dbReference type="InterPro" id="IPR001750">
    <property type="entry name" value="ND/Mrp_TM"/>
</dbReference>
<gene>
    <name evidence="10" type="primary">ehrA-2_2</name>
    <name evidence="10" type="ORF">GETHLI_29020</name>
</gene>
<keyword evidence="3 7" id="KW-0812">Transmembrane</keyword>
<evidence type="ECO:0000256" key="3">
    <source>
        <dbReference type="ARBA" id="ARBA00022692"/>
    </source>
</evidence>
<feature type="transmembrane region" description="Helical" evidence="8">
    <location>
        <begin position="461"/>
        <end position="485"/>
    </location>
</feature>
<dbReference type="EMBL" id="BSDE01000006">
    <property type="protein sequence ID" value="GLH74400.1"/>
    <property type="molecule type" value="Genomic_DNA"/>
</dbReference>
<feature type="transmembrane region" description="Helical" evidence="8">
    <location>
        <begin position="266"/>
        <end position="284"/>
    </location>
</feature>
<comment type="caution">
    <text evidence="10">The sequence shown here is derived from an EMBL/GenBank/DDBJ whole genome shotgun (WGS) entry which is preliminary data.</text>
</comment>
<reference evidence="10 11" key="1">
    <citation type="journal article" date="2023" name="Antonie Van Leeuwenhoek">
        <title>Mesoterricola silvestris gen. nov., sp. nov., Mesoterricola sediminis sp. nov., Geothrix oryzae sp. nov., Geothrix edaphica sp. nov., Geothrix rubra sp. nov., and Geothrix limicola sp. nov., six novel members of Acidobacteriota isolated from soils.</title>
        <authorList>
            <person name="Itoh H."/>
            <person name="Sugisawa Y."/>
            <person name="Mise K."/>
            <person name="Xu Z."/>
            <person name="Kuniyasu M."/>
            <person name="Ushijima N."/>
            <person name="Kawano K."/>
            <person name="Kobayashi E."/>
            <person name="Shiratori Y."/>
            <person name="Masuda Y."/>
            <person name="Senoo K."/>
        </authorList>
    </citation>
    <scope>NUCLEOTIDE SEQUENCE [LARGE SCALE GENOMIC DNA]</scope>
    <source>
        <strain evidence="10 11">Red804</strain>
    </source>
</reference>
<feature type="transmembrane region" description="Helical" evidence="8">
    <location>
        <begin position="162"/>
        <end position="183"/>
    </location>
</feature>
<comment type="subcellular location">
    <subcellularLocation>
        <location evidence="1">Cell membrane</location>
        <topology evidence="1">Multi-pass membrane protein</topology>
    </subcellularLocation>
    <subcellularLocation>
        <location evidence="7">Membrane</location>
        <topology evidence="7">Multi-pass membrane protein</topology>
    </subcellularLocation>
</comment>
<feature type="transmembrane region" description="Helical" evidence="8">
    <location>
        <begin position="416"/>
        <end position="440"/>
    </location>
</feature>
<dbReference type="InterPro" id="IPR052175">
    <property type="entry name" value="ComplexI-like_HydComp"/>
</dbReference>
<evidence type="ECO:0000256" key="5">
    <source>
        <dbReference type="ARBA" id="ARBA00023002"/>
    </source>
</evidence>
<feature type="transmembrane region" description="Helical" evidence="8">
    <location>
        <begin position="35"/>
        <end position="54"/>
    </location>
</feature>
<dbReference type="InterPro" id="IPR003918">
    <property type="entry name" value="NADH_UbQ_OxRdtase"/>
</dbReference>
<feature type="transmembrane region" description="Helical" evidence="8">
    <location>
        <begin position="74"/>
        <end position="98"/>
    </location>
</feature>
<feature type="transmembrane region" description="Helical" evidence="8">
    <location>
        <begin position="521"/>
        <end position="540"/>
    </location>
</feature>
<evidence type="ECO:0000259" key="9">
    <source>
        <dbReference type="Pfam" id="PF00361"/>
    </source>
</evidence>
<keyword evidence="2" id="KW-1003">Cell membrane</keyword>
<feature type="transmembrane region" description="Helical" evidence="8">
    <location>
        <begin position="203"/>
        <end position="225"/>
    </location>
</feature>
<dbReference type="Pfam" id="PF00361">
    <property type="entry name" value="Proton_antipo_M"/>
    <property type="match status" value="1"/>
</dbReference>
<organism evidence="10 11">
    <name type="scientific">Geothrix limicola</name>
    <dbReference type="NCBI Taxonomy" id="2927978"/>
    <lineage>
        <taxon>Bacteria</taxon>
        <taxon>Pseudomonadati</taxon>
        <taxon>Acidobacteriota</taxon>
        <taxon>Holophagae</taxon>
        <taxon>Holophagales</taxon>
        <taxon>Holophagaceae</taxon>
        <taxon>Geothrix</taxon>
    </lineage>
</organism>
<sequence>MPDITLILLAAGCWMVAAVLPFVPPVKEGRLSTVVGALGSLLAFVAALHALLSGHASHVDLRLWLGPVRLEVDALSAAFLLPLHLVAGLGIVFGLEYWPANLAKGFGRSLRFYFGLLVTAITLLFLLRNGLVFLMAWEAMAVSAFFLVATEHHHPEVRHASWIYLVCTHTGTLIITASIILLAHRMGGFPWLPISGAAEDLDGWILLLAVLGFGFKAGLLPLHFWLPAAHASSPSHVSAILSSVMLKTGVYGVLRVSSLLPTVPAWLGGALLALGGLSAVYGVWNALAQRDYKRLLAYSSIENLGIIAMGIGLGWTGRATESPILAALGFGGAIFHVWNHAIFKSLLFFGSGSLLHATGTRDMEALGGLAARMPRTALLLFPAVLAVSALPPFNGFLSEWFLYRGLFASLKGGYPWSAGLALLALVLTGGLAAVAFARFYGTVFLGSPRSSAVDHTHDPSALMLGPMALLAGLTLAMGLLILPLLPVLDCIIGLLAPSPGGLSAGSLAAPLASILGRDLRLLLVLEGLLLALGGLGLAWLGGRKVRAKAPPTWDCGYAAPTARMQYTGSSFADGWALALPGVTRRVRTIRRLFPGPQTFRLKVVDAVGDGMVVPWFGRLAARLLRFRRLQPGFLALYILYLLLALLAVFLWLLVRGRFLA</sequence>
<evidence type="ECO:0000313" key="10">
    <source>
        <dbReference type="EMBL" id="GLH74400.1"/>
    </source>
</evidence>
<proteinExistence type="predicted"/>
<evidence type="ECO:0000256" key="6">
    <source>
        <dbReference type="ARBA" id="ARBA00023136"/>
    </source>
</evidence>
<accession>A0ABQ5QJ59</accession>
<evidence type="ECO:0000256" key="4">
    <source>
        <dbReference type="ARBA" id="ARBA00022989"/>
    </source>
</evidence>
<feature type="transmembrane region" description="Helical" evidence="8">
    <location>
        <begin position="133"/>
        <end position="150"/>
    </location>
</feature>
<feature type="transmembrane region" description="Helical" evidence="8">
    <location>
        <begin position="632"/>
        <end position="654"/>
    </location>
</feature>
<evidence type="ECO:0000256" key="8">
    <source>
        <dbReference type="SAM" id="Phobius"/>
    </source>
</evidence>
<feature type="transmembrane region" description="Helical" evidence="8">
    <location>
        <begin position="296"/>
        <end position="317"/>
    </location>
</feature>
<feature type="transmembrane region" description="Helical" evidence="8">
    <location>
        <begin position="6"/>
        <end position="23"/>
    </location>
</feature>
<feature type="transmembrane region" description="Helical" evidence="8">
    <location>
        <begin position="377"/>
        <end position="396"/>
    </location>
</feature>
<evidence type="ECO:0000256" key="2">
    <source>
        <dbReference type="ARBA" id="ARBA00022475"/>
    </source>
</evidence>
<evidence type="ECO:0000256" key="7">
    <source>
        <dbReference type="RuleBase" id="RU000320"/>
    </source>
</evidence>
<dbReference type="PANTHER" id="PTHR42682:SF3">
    <property type="entry name" value="FORMATE HYDROGENLYASE SUBUNIT 3-RELATED"/>
    <property type="match status" value="1"/>
</dbReference>
<keyword evidence="4 8" id="KW-1133">Transmembrane helix</keyword>
<feature type="domain" description="NADH:quinone oxidoreductase/Mrp antiporter transmembrane" evidence="9">
    <location>
        <begin position="131"/>
        <end position="408"/>
    </location>
</feature>
<dbReference type="PANTHER" id="PTHR42682">
    <property type="entry name" value="HYDROGENASE-4 COMPONENT F"/>
    <property type="match status" value="1"/>
</dbReference>
<feature type="transmembrane region" description="Helical" evidence="8">
    <location>
        <begin position="237"/>
        <end position="254"/>
    </location>
</feature>
<keyword evidence="11" id="KW-1185">Reference proteome</keyword>
<dbReference type="RefSeq" id="WP_285576662.1">
    <property type="nucleotide sequence ID" value="NZ_BSDE01000006.1"/>
</dbReference>
<name>A0ABQ5QJ59_9BACT</name>
<feature type="transmembrane region" description="Helical" evidence="8">
    <location>
        <begin position="110"/>
        <end position="127"/>
    </location>
</feature>
<feature type="transmembrane region" description="Helical" evidence="8">
    <location>
        <begin position="337"/>
        <end position="357"/>
    </location>
</feature>
<keyword evidence="6 8" id="KW-0472">Membrane</keyword>
<protein>
    <submittedName>
        <fullName evidence="10">Hydrogenase</fullName>
    </submittedName>
</protein>
<evidence type="ECO:0000313" key="11">
    <source>
        <dbReference type="Proteomes" id="UP001165069"/>
    </source>
</evidence>
<keyword evidence="5" id="KW-0560">Oxidoreductase</keyword>
<dbReference type="PRINTS" id="PR01437">
    <property type="entry name" value="NUOXDRDTASE4"/>
</dbReference>